<comment type="subunit">
    <text evidence="8 9">F-type ATPases have 2 components, CF(1) - the catalytic core - and CF(0) - the membrane proton channel. CF(1) has five subunits: alpha(3), beta(3), gamma(1), delta(1), epsilon(1). CF(0) has three main subunits: a, b and c.</text>
</comment>
<dbReference type="GO" id="GO:0012505">
    <property type="term" value="C:endomembrane system"/>
    <property type="evidence" value="ECO:0007669"/>
    <property type="project" value="UniProtKB-SubCell"/>
</dbReference>
<evidence type="ECO:0000313" key="13">
    <source>
        <dbReference type="Proteomes" id="UP000050465"/>
    </source>
</evidence>
<keyword evidence="4 8" id="KW-0406">Ion transport</keyword>
<evidence type="ECO:0000256" key="9">
    <source>
        <dbReference type="RuleBase" id="RU003656"/>
    </source>
</evidence>
<organism evidence="12 13">
    <name type="scientific">Phormidesmis priestleyi Ana</name>
    <dbReference type="NCBI Taxonomy" id="1666911"/>
    <lineage>
        <taxon>Bacteria</taxon>
        <taxon>Bacillati</taxon>
        <taxon>Cyanobacteriota</taxon>
        <taxon>Cyanophyceae</taxon>
        <taxon>Leptolyngbyales</taxon>
        <taxon>Leptolyngbyaceae</taxon>
        <taxon>Phormidesmis</taxon>
    </lineage>
</organism>
<dbReference type="Pfam" id="PF00401">
    <property type="entry name" value="ATP-synt_DE"/>
    <property type="match status" value="1"/>
</dbReference>
<evidence type="ECO:0000256" key="5">
    <source>
        <dbReference type="ARBA" id="ARBA00023136"/>
    </source>
</evidence>
<dbReference type="NCBIfam" id="TIGR01216">
    <property type="entry name" value="ATP_synt_epsi"/>
    <property type="match status" value="1"/>
</dbReference>
<evidence type="ECO:0000259" key="11">
    <source>
        <dbReference type="Pfam" id="PF02823"/>
    </source>
</evidence>
<dbReference type="STRING" id="1666911.HLUCCA11_18540"/>
<evidence type="ECO:0000256" key="3">
    <source>
        <dbReference type="ARBA" id="ARBA00022448"/>
    </source>
</evidence>
<evidence type="ECO:0000256" key="8">
    <source>
        <dbReference type="HAMAP-Rule" id="MF_00530"/>
    </source>
</evidence>
<dbReference type="CDD" id="cd12152">
    <property type="entry name" value="F1-ATPase_delta"/>
    <property type="match status" value="1"/>
</dbReference>
<dbReference type="PATRIC" id="fig|1666911.3.peg.1930"/>
<dbReference type="AlphaFoldDB" id="A0A0P7YS41"/>
<evidence type="ECO:0000259" key="10">
    <source>
        <dbReference type="Pfam" id="PF00401"/>
    </source>
</evidence>
<evidence type="ECO:0000256" key="6">
    <source>
        <dbReference type="ARBA" id="ARBA00023196"/>
    </source>
</evidence>
<sequence>MEGHTYAVHIHVPTWPAPTVPTQTDLTTKICLTKIRINLKHKEAMSLVVRVVAPDKTVWDAEAEEVILPSTTGQLGILGGHAPLLTALDTGVLRVRATSGSKEWTSIALMGGFAEVEADEVTILVNGAELGSSIDQTEAEKAYEAAQAKSTGVSADDRKAVLQASNALKKARARLQASGGSV</sequence>
<dbReference type="NCBIfam" id="NF009977">
    <property type="entry name" value="PRK13442.1"/>
    <property type="match status" value="1"/>
</dbReference>
<accession>A0A0P7YS41</accession>
<keyword evidence="8" id="KW-0375">Hydrogen ion transport</keyword>
<dbReference type="GO" id="GO:0031676">
    <property type="term" value="C:plasma membrane-derived thylakoid membrane"/>
    <property type="evidence" value="ECO:0007669"/>
    <property type="project" value="UniProtKB-SubCell"/>
</dbReference>
<dbReference type="InterPro" id="IPR036771">
    <property type="entry name" value="ATPsynth_dsu/esu_N"/>
</dbReference>
<reference evidence="12 13" key="1">
    <citation type="submission" date="2015-09" db="EMBL/GenBank/DDBJ databases">
        <title>Identification and resolution of microdiversity through metagenomic sequencing of parallel consortia.</title>
        <authorList>
            <person name="Nelson W.C."/>
            <person name="Romine M.F."/>
            <person name="Lindemann S.R."/>
        </authorList>
    </citation>
    <scope>NUCLEOTIDE SEQUENCE [LARGE SCALE GENOMIC DNA]</scope>
    <source>
        <strain evidence="12">Ana</strain>
    </source>
</reference>
<comment type="function">
    <text evidence="8">Produces ATP from ADP in the presence of a proton gradient across the membrane.</text>
</comment>
<comment type="subcellular location">
    <subcellularLocation>
        <location evidence="8">Cellular thylakoid membrane</location>
        <topology evidence="8">Peripheral membrane protein</topology>
    </subcellularLocation>
    <subcellularLocation>
        <location evidence="1">Endomembrane system</location>
        <topology evidence="1">Peripheral membrane protein</topology>
    </subcellularLocation>
</comment>
<evidence type="ECO:0000313" key="12">
    <source>
        <dbReference type="EMBL" id="KPQ33414.1"/>
    </source>
</evidence>
<comment type="similarity">
    <text evidence="2 8 9">Belongs to the ATPase epsilon chain family.</text>
</comment>
<gene>
    <name evidence="8 12" type="primary">atpC</name>
    <name evidence="12" type="ORF">HLUCCA11_18540</name>
</gene>
<dbReference type="GO" id="GO:0046933">
    <property type="term" value="F:proton-transporting ATP synthase activity, rotational mechanism"/>
    <property type="evidence" value="ECO:0007669"/>
    <property type="project" value="UniProtKB-UniRule"/>
</dbReference>
<dbReference type="GO" id="GO:0005524">
    <property type="term" value="F:ATP binding"/>
    <property type="evidence" value="ECO:0007669"/>
    <property type="project" value="UniProtKB-UniRule"/>
</dbReference>
<keyword evidence="7 8" id="KW-0066">ATP synthesis</keyword>
<dbReference type="Gene3D" id="1.10.287.540">
    <property type="entry name" value="Helix hairpin bin"/>
    <property type="match status" value="1"/>
</dbReference>
<dbReference type="PANTHER" id="PTHR13822:SF10">
    <property type="entry name" value="ATP SYNTHASE EPSILON CHAIN, CHLOROPLASTIC"/>
    <property type="match status" value="1"/>
</dbReference>
<protein>
    <recommendedName>
        <fullName evidence="8">ATP synthase epsilon chain</fullName>
    </recommendedName>
    <alternativeName>
        <fullName evidence="8">ATP synthase F1 sector epsilon subunit</fullName>
    </alternativeName>
    <alternativeName>
        <fullName evidence="8">F-ATPase epsilon subunit</fullName>
    </alternativeName>
</protein>
<dbReference type="GO" id="GO:0045259">
    <property type="term" value="C:proton-transporting ATP synthase complex"/>
    <property type="evidence" value="ECO:0007669"/>
    <property type="project" value="UniProtKB-KW"/>
</dbReference>
<evidence type="ECO:0000256" key="7">
    <source>
        <dbReference type="ARBA" id="ARBA00023310"/>
    </source>
</evidence>
<dbReference type="InterPro" id="IPR020547">
    <property type="entry name" value="ATP_synth_F1_esu_C"/>
</dbReference>
<dbReference type="InterPro" id="IPR001469">
    <property type="entry name" value="ATP_synth_F1_dsu/esu"/>
</dbReference>
<evidence type="ECO:0000256" key="2">
    <source>
        <dbReference type="ARBA" id="ARBA00005712"/>
    </source>
</evidence>
<comment type="caution">
    <text evidence="12">The sequence shown here is derived from an EMBL/GenBank/DDBJ whole genome shotgun (WGS) entry which is preliminary data.</text>
</comment>
<feature type="domain" description="ATP synthase F1 complex delta/epsilon subunit N-terminal" evidence="11">
    <location>
        <begin position="49"/>
        <end position="128"/>
    </location>
</feature>
<keyword evidence="8" id="KW-0793">Thylakoid</keyword>
<name>A0A0P7YS41_9CYAN</name>
<proteinExistence type="inferred from homology"/>
<dbReference type="Proteomes" id="UP000050465">
    <property type="component" value="Unassembled WGS sequence"/>
</dbReference>
<dbReference type="EMBL" id="LJZR01000032">
    <property type="protein sequence ID" value="KPQ33414.1"/>
    <property type="molecule type" value="Genomic_DNA"/>
</dbReference>
<dbReference type="PANTHER" id="PTHR13822">
    <property type="entry name" value="ATP SYNTHASE DELTA/EPSILON CHAIN"/>
    <property type="match status" value="1"/>
</dbReference>
<keyword evidence="6 8" id="KW-0139">CF(1)</keyword>
<keyword evidence="5 8" id="KW-0472">Membrane</keyword>
<feature type="domain" description="ATP synthase epsilon subunit C-terminal" evidence="10">
    <location>
        <begin position="133"/>
        <end position="179"/>
    </location>
</feature>
<dbReference type="Gene3D" id="2.60.15.10">
    <property type="entry name" value="F0F1 ATP synthase delta/epsilon subunit, N-terminal"/>
    <property type="match status" value="1"/>
</dbReference>
<dbReference type="HAMAP" id="MF_00530">
    <property type="entry name" value="ATP_synth_epsil_bac"/>
    <property type="match status" value="1"/>
</dbReference>
<keyword evidence="3 8" id="KW-0813">Transport</keyword>
<dbReference type="Pfam" id="PF02823">
    <property type="entry name" value="ATP-synt_DE_N"/>
    <property type="match status" value="1"/>
</dbReference>
<dbReference type="SUPFAM" id="SSF51344">
    <property type="entry name" value="Epsilon subunit of F1F0-ATP synthase N-terminal domain"/>
    <property type="match status" value="1"/>
</dbReference>
<evidence type="ECO:0000256" key="1">
    <source>
        <dbReference type="ARBA" id="ARBA00004184"/>
    </source>
</evidence>
<evidence type="ECO:0000256" key="4">
    <source>
        <dbReference type="ARBA" id="ARBA00023065"/>
    </source>
</evidence>
<dbReference type="InterPro" id="IPR020546">
    <property type="entry name" value="ATP_synth_F1_dsu/esu_N"/>
</dbReference>